<dbReference type="Proteomes" id="UP001356427">
    <property type="component" value="Unassembled WGS sequence"/>
</dbReference>
<organism evidence="2 3">
    <name type="scientific">Coregonus suidteri</name>
    <dbReference type="NCBI Taxonomy" id="861788"/>
    <lineage>
        <taxon>Eukaryota</taxon>
        <taxon>Metazoa</taxon>
        <taxon>Chordata</taxon>
        <taxon>Craniata</taxon>
        <taxon>Vertebrata</taxon>
        <taxon>Euteleostomi</taxon>
        <taxon>Actinopterygii</taxon>
        <taxon>Neopterygii</taxon>
        <taxon>Teleostei</taxon>
        <taxon>Protacanthopterygii</taxon>
        <taxon>Salmoniformes</taxon>
        <taxon>Salmonidae</taxon>
        <taxon>Coregoninae</taxon>
        <taxon>Coregonus</taxon>
    </lineage>
</organism>
<sequence>MAGAPRGRSASGKKPNTARRGPALGDRVLWCWTGAASYGHEPGDAPPPSVDQSQHGGLAQTDAERVFSAGPLHGHGVVSAADWMTRVPHRRDTSPPN</sequence>
<dbReference type="EMBL" id="JAGTTL010000017">
    <property type="protein sequence ID" value="KAK6309534.1"/>
    <property type="molecule type" value="Genomic_DNA"/>
</dbReference>
<reference evidence="2 3" key="1">
    <citation type="submission" date="2021-04" db="EMBL/GenBank/DDBJ databases">
        <authorList>
            <person name="De Guttry C."/>
            <person name="Zahm M."/>
            <person name="Klopp C."/>
            <person name="Cabau C."/>
            <person name="Louis A."/>
            <person name="Berthelot C."/>
            <person name="Parey E."/>
            <person name="Roest Crollius H."/>
            <person name="Montfort J."/>
            <person name="Robinson-Rechavi M."/>
            <person name="Bucao C."/>
            <person name="Bouchez O."/>
            <person name="Gislard M."/>
            <person name="Lluch J."/>
            <person name="Milhes M."/>
            <person name="Lampietro C."/>
            <person name="Lopez Roques C."/>
            <person name="Donnadieu C."/>
            <person name="Braasch I."/>
            <person name="Desvignes T."/>
            <person name="Postlethwait J."/>
            <person name="Bobe J."/>
            <person name="Wedekind C."/>
            <person name="Guiguen Y."/>
        </authorList>
    </citation>
    <scope>NUCLEOTIDE SEQUENCE [LARGE SCALE GENOMIC DNA]</scope>
    <source>
        <strain evidence="2">Cs_M1</strain>
        <tissue evidence="2">Blood</tissue>
    </source>
</reference>
<protein>
    <submittedName>
        <fullName evidence="2">Uncharacterized protein</fullName>
    </submittedName>
</protein>
<evidence type="ECO:0000313" key="2">
    <source>
        <dbReference type="EMBL" id="KAK6309534.1"/>
    </source>
</evidence>
<feature type="region of interest" description="Disordered" evidence="1">
    <location>
        <begin position="1"/>
        <end position="64"/>
    </location>
</feature>
<evidence type="ECO:0000256" key="1">
    <source>
        <dbReference type="SAM" id="MobiDB-lite"/>
    </source>
</evidence>
<proteinExistence type="predicted"/>
<accession>A0AAN8LHL5</accession>
<gene>
    <name evidence="2" type="ORF">J4Q44_G00194150</name>
</gene>
<dbReference type="AlphaFoldDB" id="A0AAN8LHL5"/>
<comment type="caution">
    <text evidence="2">The sequence shown here is derived from an EMBL/GenBank/DDBJ whole genome shotgun (WGS) entry which is preliminary data.</text>
</comment>
<evidence type="ECO:0000313" key="3">
    <source>
        <dbReference type="Proteomes" id="UP001356427"/>
    </source>
</evidence>
<name>A0AAN8LHL5_9TELE</name>
<keyword evidence="3" id="KW-1185">Reference proteome</keyword>